<evidence type="ECO:0000259" key="5">
    <source>
        <dbReference type="PROSITE" id="PS50887"/>
    </source>
</evidence>
<dbReference type="EMBL" id="JAOVZQ010000001">
    <property type="protein sequence ID" value="MCY0094322.1"/>
    <property type="molecule type" value="Genomic_DNA"/>
</dbReference>
<keyword evidence="6" id="KW-0808">Transferase</keyword>
<evidence type="ECO:0000313" key="7">
    <source>
        <dbReference type="Proteomes" id="UP001081283"/>
    </source>
</evidence>
<evidence type="ECO:0000313" key="6">
    <source>
        <dbReference type="EMBL" id="MCY0094322.1"/>
    </source>
</evidence>
<keyword evidence="4" id="KW-0812">Transmembrane</keyword>
<dbReference type="Pfam" id="PF05228">
    <property type="entry name" value="CHASE4"/>
    <property type="match status" value="1"/>
</dbReference>
<dbReference type="InterPro" id="IPR029787">
    <property type="entry name" value="Nucleotide_cyclase"/>
</dbReference>
<keyword evidence="4" id="KW-0472">Membrane</keyword>
<keyword evidence="6" id="KW-0548">Nucleotidyltransferase</keyword>
<reference evidence="6" key="1">
    <citation type="submission" date="2022-10" db="EMBL/GenBank/DDBJ databases">
        <title>Hoeflea sp. J2-29, isolated from marine algae.</title>
        <authorList>
            <person name="Kristyanto S."/>
            <person name="Kim J.M."/>
            <person name="Jeon C.O."/>
        </authorList>
    </citation>
    <scope>NUCLEOTIDE SEQUENCE</scope>
    <source>
        <strain evidence="6">J2-29</strain>
    </source>
</reference>
<dbReference type="InterPro" id="IPR007892">
    <property type="entry name" value="CHASE4"/>
</dbReference>
<feature type="compositionally biased region" description="Polar residues" evidence="3">
    <location>
        <begin position="497"/>
        <end position="506"/>
    </location>
</feature>
<evidence type="ECO:0000256" key="2">
    <source>
        <dbReference type="ARBA" id="ARBA00034247"/>
    </source>
</evidence>
<dbReference type="PANTHER" id="PTHR45138:SF9">
    <property type="entry name" value="DIGUANYLATE CYCLASE DGCM-RELATED"/>
    <property type="match status" value="1"/>
</dbReference>
<feature type="domain" description="GGDEF" evidence="5">
    <location>
        <begin position="345"/>
        <end position="478"/>
    </location>
</feature>
<name>A0ABT3YF85_9HYPH</name>
<organism evidence="6 7">
    <name type="scientific">Hoeflea ulvae</name>
    <dbReference type="NCBI Taxonomy" id="2983764"/>
    <lineage>
        <taxon>Bacteria</taxon>
        <taxon>Pseudomonadati</taxon>
        <taxon>Pseudomonadota</taxon>
        <taxon>Alphaproteobacteria</taxon>
        <taxon>Hyphomicrobiales</taxon>
        <taxon>Rhizobiaceae</taxon>
        <taxon>Hoeflea</taxon>
    </lineage>
</organism>
<dbReference type="SUPFAM" id="SSF55073">
    <property type="entry name" value="Nucleotide cyclase"/>
    <property type="match status" value="1"/>
</dbReference>
<dbReference type="InterPro" id="IPR043128">
    <property type="entry name" value="Rev_trsase/Diguanyl_cyclase"/>
</dbReference>
<dbReference type="PANTHER" id="PTHR45138">
    <property type="entry name" value="REGULATORY COMPONENTS OF SENSORY TRANSDUCTION SYSTEM"/>
    <property type="match status" value="1"/>
</dbReference>
<dbReference type="InterPro" id="IPR000160">
    <property type="entry name" value="GGDEF_dom"/>
</dbReference>
<sequence>MKTVSTHTARPNIAIGVYALCIAVLAVFAVSNLQILTFAGVVADDVRSDLEQYLVQAEIDRQIEVLARDQSQISHWDKTVSALRDPIDRDFVEEEIADWIWEDFGIESTVVVKPDDMPLVAVFRSQVMDPAAGLPYVERNRDLVEAARENYFARRAPRNGGYVITGQPARFAPKLHAADVRIIDGQIGVIAAQAIIPDDVETLPDGMPQVLLTFKPLGKWALAGIGENLGLEDFSVAPAAAAVEGRSTVLVSQVAGQPPLAASWQVELPSRIIWNRSIGALAGAFVLVSVALLIVAMRYAGTIHALQLSETRNRHRAMHDNLTGLPNRLQFDIALDEIVAGQRQDRCAILCLDLDKFKAVNDAHGHQVGDLVIRTAARRIADAVGEDGMTARVGGDEFIILLWDKLDRTSLLARCERLIASVCEDIAFDGGVARIGASIGVAWWPDDAQTAKNIIRSADEALYRAKDNGRGQAWFAADSGGARSGAAERRQSASADETVSGSVAAA</sequence>
<dbReference type="EC" id="2.7.7.65" evidence="1"/>
<dbReference type="GO" id="GO:0052621">
    <property type="term" value="F:diguanylate cyclase activity"/>
    <property type="evidence" value="ECO:0007669"/>
    <property type="project" value="UniProtKB-EC"/>
</dbReference>
<dbReference type="CDD" id="cd01949">
    <property type="entry name" value="GGDEF"/>
    <property type="match status" value="1"/>
</dbReference>
<dbReference type="SMART" id="SM00267">
    <property type="entry name" value="GGDEF"/>
    <property type="match status" value="1"/>
</dbReference>
<dbReference type="Gene3D" id="3.30.70.270">
    <property type="match status" value="1"/>
</dbReference>
<dbReference type="Pfam" id="PF00990">
    <property type="entry name" value="GGDEF"/>
    <property type="match status" value="1"/>
</dbReference>
<feature type="transmembrane region" description="Helical" evidence="4">
    <location>
        <begin position="12"/>
        <end position="30"/>
    </location>
</feature>
<feature type="region of interest" description="Disordered" evidence="3">
    <location>
        <begin position="477"/>
        <end position="506"/>
    </location>
</feature>
<gene>
    <name evidence="6" type="ORF">OEG82_09830</name>
</gene>
<proteinExistence type="predicted"/>
<keyword evidence="7" id="KW-1185">Reference proteome</keyword>
<dbReference type="RefSeq" id="WP_267612279.1">
    <property type="nucleotide sequence ID" value="NZ_JAOVZQ010000001.1"/>
</dbReference>
<dbReference type="NCBIfam" id="TIGR00254">
    <property type="entry name" value="GGDEF"/>
    <property type="match status" value="1"/>
</dbReference>
<dbReference type="Proteomes" id="UP001081283">
    <property type="component" value="Unassembled WGS sequence"/>
</dbReference>
<dbReference type="InterPro" id="IPR050469">
    <property type="entry name" value="Diguanylate_Cyclase"/>
</dbReference>
<protein>
    <recommendedName>
        <fullName evidence="1">diguanylate cyclase</fullName>
        <ecNumber evidence="1">2.7.7.65</ecNumber>
    </recommendedName>
</protein>
<evidence type="ECO:0000256" key="3">
    <source>
        <dbReference type="SAM" id="MobiDB-lite"/>
    </source>
</evidence>
<keyword evidence="4" id="KW-1133">Transmembrane helix</keyword>
<comment type="catalytic activity">
    <reaction evidence="2">
        <text>2 GTP = 3',3'-c-di-GMP + 2 diphosphate</text>
        <dbReference type="Rhea" id="RHEA:24898"/>
        <dbReference type="ChEBI" id="CHEBI:33019"/>
        <dbReference type="ChEBI" id="CHEBI:37565"/>
        <dbReference type="ChEBI" id="CHEBI:58805"/>
        <dbReference type="EC" id="2.7.7.65"/>
    </reaction>
</comment>
<dbReference type="PROSITE" id="PS50887">
    <property type="entry name" value="GGDEF"/>
    <property type="match status" value="1"/>
</dbReference>
<evidence type="ECO:0000256" key="1">
    <source>
        <dbReference type="ARBA" id="ARBA00012528"/>
    </source>
</evidence>
<accession>A0ABT3YF85</accession>
<evidence type="ECO:0000256" key="4">
    <source>
        <dbReference type="SAM" id="Phobius"/>
    </source>
</evidence>
<feature type="transmembrane region" description="Helical" evidence="4">
    <location>
        <begin position="278"/>
        <end position="300"/>
    </location>
</feature>
<comment type="caution">
    <text evidence="6">The sequence shown here is derived from an EMBL/GenBank/DDBJ whole genome shotgun (WGS) entry which is preliminary data.</text>
</comment>